<evidence type="ECO:0000256" key="5">
    <source>
        <dbReference type="ARBA" id="ARBA00022989"/>
    </source>
</evidence>
<dbReference type="Gene3D" id="1.20.1250.20">
    <property type="entry name" value="MFS general substrate transporter like domains"/>
    <property type="match status" value="1"/>
</dbReference>
<proteinExistence type="predicted"/>
<feature type="transmembrane region" description="Helical" evidence="7">
    <location>
        <begin position="105"/>
        <end position="122"/>
    </location>
</feature>
<evidence type="ECO:0000256" key="6">
    <source>
        <dbReference type="ARBA" id="ARBA00023136"/>
    </source>
</evidence>
<feature type="transmembrane region" description="Helical" evidence="7">
    <location>
        <begin position="227"/>
        <end position="244"/>
    </location>
</feature>
<evidence type="ECO:0000256" key="4">
    <source>
        <dbReference type="ARBA" id="ARBA00022692"/>
    </source>
</evidence>
<dbReference type="Pfam" id="PF07690">
    <property type="entry name" value="MFS_1"/>
    <property type="match status" value="1"/>
</dbReference>
<keyword evidence="3" id="KW-1003">Cell membrane</keyword>
<dbReference type="EMBL" id="BAABFO010000005">
    <property type="protein sequence ID" value="GAA4328437.1"/>
    <property type="molecule type" value="Genomic_DNA"/>
</dbReference>
<dbReference type="InterPro" id="IPR020846">
    <property type="entry name" value="MFS_dom"/>
</dbReference>
<evidence type="ECO:0000313" key="9">
    <source>
        <dbReference type="EMBL" id="GAA4328437.1"/>
    </source>
</evidence>
<accession>A0ABP8GQA3</accession>
<comment type="caution">
    <text evidence="9">The sequence shown here is derived from an EMBL/GenBank/DDBJ whole genome shotgun (WGS) entry which is preliminary data.</text>
</comment>
<feature type="transmembrane region" description="Helical" evidence="7">
    <location>
        <begin position="433"/>
        <end position="451"/>
    </location>
</feature>
<feature type="transmembrane region" description="Helical" evidence="7">
    <location>
        <begin position="265"/>
        <end position="284"/>
    </location>
</feature>
<protein>
    <submittedName>
        <fullName evidence="9">MFS transporter</fullName>
    </submittedName>
</protein>
<evidence type="ECO:0000259" key="8">
    <source>
        <dbReference type="PROSITE" id="PS50850"/>
    </source>
</evidence>
<keyword evidence="10" id="KW-1185">Reference proteome</keyword>
<feature type="transmembrane region" description="Helical" evidence="7">
    <location>
        <begin position="296"/>
        <end position="317"/>
    </location>
</feature>
<keyword evidence="6 7" id="KW-0472">Membrane</keyword>
<sequence length="466" mass="49750">MPLALGPLVIPLVIACALFMEAMDSTVLVTALPAMARDLGHDPVSLKLAVTSYVMSLGMFIPVCGWVADRFGPRTVFRTAIGIFVAGALLSASSTSLAMLVVARFIQGVGGAMMVPVGRIIIFRSVPKTEFVRAMIYLTVPAQLGPIVGPILGGFMTTYLHWRLIFLVSVPTGALAIYLAGRYIEDRREPHPGRLDWPGFALSALGGGAAMLGLSLIDGTLIAPSTAAWMAAAGGLLLLVYVFYARHVERPLLDLRFFQIPTFNASVAGGALFRVGLGALPFLLPLMLQEGLGMTAFASGSITCATAFGALFMRSMALRILHRLGFRRVLIYNAVLSALAIAACGLFMPGTPHWLIWTVVLLGGFFPSMQFTSLNALAYADLDSRDVGRATSLASVVQQVSLGMGVTVSGVALNLTRDLHGREAFLWTDFWPAFLLMGLLIVASIPITARLPHNAGDEITRQKSKA</sequence>
<evidence type="ECO:0000256" key="3">
    <source>
        <dbReference type="ARBA" id="ARBA00022475"/>
    </source>
</evidence>
<feature type="transmembrane region" description="Helical" evidence="7">
    <location>
        <begin position="392"/>
        <end position="413"/>
    </location>
</feature>
<dbReference type="PROSITE" id="PS50850">
    <property type="entry name" value="MFS"/>
    <property type="match status" value="1"/>
</dbReference>
<feature type="transmembrane region" description="Helical" evidence="7">
    <location>
        <begin position="46"/>
        <end position="68"/>
    </location>
</feature>
<feature type="domain" description="Major facilitator superfamily (MFS) profile" evidence="8">
    <location>
        <begin position="10"/>
        <end position="456"/>
    </location>
</feature>
<evidence type="ECO:0000256" key="1">
    <source>
        <dbReference type="ARBA" id="ARBA00004651"/>
    </source>
</evidence>
<reference evidence="10" key="1">
    <citation type="journal article" date="2019" name="Int. J. Syst. Evol. Microbiol.">
        <title>The Global Catalogue of Microorganisms (GCM) 10K type strain sequencing project: providing services to taxonomists for standard genome sequencing and annotation.</title>
        <authorList>
            <consortium name="The Broad Institute Genomics Platform"/>
            <consortium name="The Broad Institute Genome Sequencing Center for Infectious Disease"/>
            <person name="Wu L."/>
            <person name="Ma J."/>
        </authorList>
    </citation>
    <scope>NUCLEOTIDE SEQUENCE [LARGE SCALE GENOMIC DNA]</scope>
    <source>
        <strain evidence="10">JCM 17666</strain>
    </source>
</reference>
<dbReference type="SUPFAM" id="SSF103473">
    <property type="entry name" value="MFS general substrate transporter"/>
    <property type="match status" value="1"/>
</dbReference>
<dbReference type="PANTHER" id="PTHR42718">
    <property type="entry name" value="MAJOR FACILITATOR SUPERFAMILY MULTIDRUG TRANSPORTER MFSC"/>
    <property type="match status" value="1"/>
</dbReference>
<evidence type="ECO:0000313" key="10">
    <source>
        <dbReference type="Proteomes" id="UP001501671"/>
    </source>
</evidence>
<gene>
    <name evidence="9" type="ORF">GCM10023144_14250</name>
</gene>
<feature type="transmembrane region" description="Helical" evidence="7">
    <location>
        <begin position="80"/>
        <end position="99"/>
    </location>
</feature>
<keyword evidence="2" id="KW-0813">Transport</keyword>
<dbReference type="PRINTS" id="PR01036">
    <property type="entry name" value="TCRTETB"/>
</dbReference>
<keyword evidence="5 7" id="KW-1133">Transmembrane helix</keyword>
<dbReference type="PANTHER" id="PTHR42718:SF46">
    <property type="entry name" value="BLR6921 PROTEIN"/>
    <property type="match status" value="1"/>
</dbReference>
<feature type="transmembrane region" description="Helical" evidence="7">
    <location>
        <begin position="162"/>
        <end position="180"/>
    </location>
</feature>
<dbReference type="RefSeq" id="WP_345247759.1">
    <property type="nucleotide sequence ID" value="NZ_BAABFO010000005.1"/>
</dbReference>
<feature type="transmembrane region" description="Helical" evidence="7">
    <location>
        <begin position="354"/>
        <end position="380"/>
    </location>
</feature>
<keyword evidence="4 7" id="KW-0812">Transmembrane</keyword>
<dbReference type="Proteomes" id="UP001501671">
    <property type="component" value="Unassembled WGS sequence"/>
</dbReference>
<organism evidence="9 10">
    <name type="scientific">Pigmentiphaga soli</name>
    <dbReference type="NCBI Taxonomy" id="1007095"/>
    <lineage>
        <taxon>Bacteria</taxon>
        <taxon>Pseudomonadati</taxon>
        <taxon>Pseudomonadota</taxon>
        <taxon>Betaproteobacteria</taxon>
        <taxon>Burkholderiales</taxon>
        <taxon>Alcaligenaceae</taxon>
        <taxon>Pigmentiphaga</taxon>
    </lineage>
</organism>
<name>A0ABP8GQA3_9BURK</name>
<comment type="subcellular location">
    <subcellularLocation>
        <location evidence="1">Cell membrane</location>
        <topology evidence="1">Multi-pass membrane protein</topology>
    </subcellularLocation>
</comment>
<feature type="transmembrane region" description="Helical" evidence="7">
    <location>
        <begin position="134"/>
        <end position="156"/>
    </location>
</feature>
<dbReference type="InterPro" id="IPR011701">
    <property type="entry name" value="MFS"/>
</dbReference>
<feature type="transmembrane region" description="Helical" evidence="7">
    <location>
        <begin position="329"/>
        <end position="348"/>
    </location>
</feature>
<feature type="transmembrane region" description="Helical" evidence="7">
    <location>
        <begin position="200"/>
        <end position="221"/>
    </location>
</feature>
<evidence type="ECO:0000256" key="7">
    <source>
        <dbReference type="SAM" id="Phobius"/>
    </source>
</evidence>
<dbReference type="Gene3D" id="1.20.1720.10">
    <property type="entry name" value="Multidrug resistance protein D"/>
    <property type="match status" value="1"/>
</dbReference>
<evidence type="ECO:0000256" key="2">
    <source>
        <dbReference type="ARBA" id="ARBA00022448"/>
    </source>
</evidence>
<dbReference type="InterPro" id="IPR036259">
    <property type="entry name" value="MFS_trans_sf"/>
</dbReference>